<dbReference type="InterPro" id="IPR036291">
    <property type="entry name" value="NAD(P)-bd_dom_sf"/>
</dbReference>
<evidence type="ECO:0000313" key="3">
    <source>
        <dbReference type="Proteomes" id="UP000326396"/>
    </source>
</evidence>
<sequence length="249" mass="26750">MANFNLSFLALFIYPPIFLLIFLQLIVHLRPVKIPIKSRHVFITGGSRGIGLAIAHQAAAEGARVTILARNLNRLEEAKSSIRRSTGIDVGIVSADVRDFDAVKEAVEGAGPIDVLVCNQGVYASCELVNFDTKEIKDMIDVNLIGCLNLVKAVLPGMKNRSDRKPVSIAFMSSQSGQVGIHGCSAYAASKFGLRGLAEALQQEVIADDIYVSLIFPPDTDTPSLAEGVLVVDIKCRSLATEIMALGDL</sequence>
<keyword evidence="1" id="KW-0472">Membrane</keyword>
<dbReference type="PROSITE" id="PS00061">
    <property type="entry name" value="ADH_SHORT"/>
    <property type="match status" value="1"/>
</dbReference>
<dbReference type="SUPFAM" id="SSF51735">
    <property type="entry name" value="NAD(P)-binding Rossmann-fold domains"/>
    <property type="match status" value="1"/>
</dbReference>
<keyword evidence="1" id="KW-0812">Transmembrane</keyword>
<dbReference type="GO" id="GO:0005789">
    <property type="term" value="C:endoplasmic reticulum membrane"/>
    <property type="evidence" value="ECO:0007669"/>
    <property type="project" value="TreeGrafter"/>
</dbReference>
<dbReference type="InterPro" id="IPR020904">
    <property type="entry name" value="Sc_DH/Rdtase_CS"/>
</dbReference>
<dbReference type="GO" id="GO:0047560">
    <property type="term" value="F:3-dehydrosphinganine reductase activity"/>
    <property type="evidence" value="ECO:0007669"/>
    <property type="project" value="TreeGrafter"/>
</dbReference>
<dbReference type="GO" id="GO:0006666">
    <property type="term" value="P:3-keto-sphinganine metabolic process"/>
    <property type="evidence" value="ECO:0007669"/>
    <property type="project" value="TreeGrafter"/>
</dbReference>
<dbReference type="InterPro" id="IPR002347">
    <property type="entry name" value="SDR_fam"/>
</dbReference>
<accession>A0A5N6MAR0</accession>
<dbReference type="Gene3D" id="3.40.50.720">
    <property type="entry name" value="NAD(P)-binding Rossmann-like Domain"/>
    <property type="match status" value="1"/>
</dbReference>
<comment type="caution">
    <text evidence="2">The sequence shown here is derived from an EMBL/GenBank/DDBJ whole genome shotgun (WGS) entry which is preliminary data.</text>
</comment>
<reference evidence="2 3" key="1">
    <citation type="submission" date="2019-05" db="EMBL/GenBank/DDBJ databases">
        <title>Mikania micrantha, genome provides insights into the molecular mechanism of rapid growth.</title>
        <authorList>
            <person name="Liu B."/>
        </authorList>
    </citation>
    <scope>NUCLEOTIDE SEQUENCE [LARGE SCALE GENOMIC DNA]</scope>
    <source>
        <strain evidence="2">NLD-2019</strain>
        <tissue evidence="2">Leaf</tissue>
    </source>
</reference>
<protein>
    <recommendedName>
        <fullName evidence="4">3-oxoacyl-[acyl-carrier-protein] reductase</fullName>
    </recommendedName>
</protein>
<dbReference type="AlphaFoldDB" id="A0A5N6MAR0"/>
<evidence type="ECO:0000256" key="1">
    <source>
        <dbReference type="SAM" id="Phobius"/>
    </source>
</evidence>
<proteinExistence type="predicted"/>
<feature type="transmembrane region" description="Helical" evidence="1">
    <location>
        <begin position="6"/>
        <end position="29"/>
    </location>
</feature>
<dbReference type="EMBL" id="SZYD01000016">
    <property type="protein sequence ID" value="KAD3337542.1"/>
    <property type="molecule type" value="Genomic_DNA"/>
</dbReference>
<dbReference type="GO" id="GO:0030148">
    <property type="term" value="P:sphingolipid biosynthetic process"/>
    <property type="evidence" value="ECO:0007669"/>
    <property type="project" value="TreeGrafter"/>
</dbReference>
<keyword evidence="3" id="KW-1185">Reference proteome</keyword>
<evidence type="ECO:0008006" key="4">
    <source>
        <dbReference type="Google" id="ProtNLM"/>
    </source>
</evidence>
<gene>
    <name evidence="2" type="ORF">E3N88_33062</name>
</gene>
<dbReference type="OrthoDB" id="37659at2759"/>
<evidence type="ECO:0000313" key="2">
    <source>
        <dbReference type="EMBL" id="KAD3337542.1"/>
    </source>
</evidence>
<organism evidence="2 3">
    <name type="scientific">Mikania micrantha</name>
    <name type="common">bitter vine</name>
    <dbReference type="NCBI Taxonomy" id="192012"/>
    <lineage>
        <taxon>Eukaryota</taxon>
        <taxon>Viridiplantae</taxon>
        <taxon>Streptophyta</taxon>
        <taxon>Embryophyta</taxon>
        <taxon>Tracheophyta</taxon>
        <taxon>Spermatophyta</taxon>
        <taxon>Magnoliopsida</taxon>
        <taxon>eudicotyledons</taxon>
        <taxon>Gunneridae</taxon>
        <taxon>Pentapetalae</taxon>
        <taxon>asterids</taxon>
        <taxon>campanulids</taxon>
        <taxon>Asterales</taxon>
        <taxon>Asteraceae</taxon>
        <taxon>Asteroideae</taxon>
        <taxon>Heliantheae alliance</taxon>
        <taxon>Eupatorieae</taxon>
        <taxon>Mikania</taxon>
    </lineage>
</organism>
<dbReference type="PANTHER" id="PTHR43550:SF3">
    <property type="entry name" value="3-KETODIHYDROSPHINGOSINE REDUCTASE"/>
    <property type="match status" value="1"/>
</dbReference>
<dbReference type="Pfam" id="PF00106">
    <property type="entry name" value="adh_short"/>
    <property type="match status" value="1"/>
</dbReference>
<dbReference type="Proteomes" id="UP000326396">
    <property type="component" value="Linkage Group LG6"/>
</dbReference>
<keyword evidence="1" id="KW-1133">Transmembrane helix</keyword>
<dbReference type="PRINTS" id="PR00081">
    <property type="entry name" value="GDHRDH"/>
</dbReference>
<name>A0A5N6MAR0_9ASTR</name>
<dbReference type="PANTHER" id="PTHR43550">
    <property type="entry name" value="3-KETODIHYDROSPHINGOSINE REDUCTASE"/>
    <property type="match status" value="1"/>
</dbReference>